<comment type="caution">
    <text evidence="18">The sequence shown here is derived from an EMBL/GenBank/DDBJ whole genome shotgun (WGS) entry which is preliminary data.</text>
</comment>
<dbReference type="Pfam" id="PF02151">
    <property type="entry name" value="UVR"/>
    <property type="match status" value="1"/>
</dbReference>
<comment type="subcellular location">
    <subcellularLocation>
        <location evidence="1 12 13">Cytoplasm</location>
    </subcellularLocation>
</comment>
<protein>
    <recommendedName>
        <fullName evidence="11 12">UvrABC system protein B</fullName>
        <shortName evidence="12">Protein UvrB</shortName>
    </recommendedName>
    <alternativeName>
        <fullName evidence="12">Excinuclease ABC subunit B</fullName>
    </alternativeName>
</protein>
<reference evidence="19" key="1">
    <citation type="submission" date="2015-05" db="EMBL/GenBank/DDBJ databases">
        <title>Draft genome sequence of 'Candidatus Phytoplasma Pruni' strain CX, a plant pathogenic bacterium.</title>
        <authorList>
            <person name="Lee I.-M."/>
            <person name="Bottner-Parker K.D."/>
            <person name="Shao J."/>
            <person name="Gundersen-Rindal D.E."/>
            <person name="Zhao Y."/>
            <person name="Davis R.E."/>
        </authorList>
    </citation>
    <scope>NUCLEOTIDE SEQUENCE [LARGE SCALE GENOMIC DNA]</scope>
    <source>
        <strain evidence="19">CX</strain>
    </source>
</reference>
<feature type="domain" description="UVR" evidence="15">
    <location>
        <begin position="618"/>
        <end position="653"/>
    </location>
</feature>
<dbReference type="Gene3D" id="3.40.50.300">
    <property type="entry name" value="P-loop containing nucleotide triphosphate hydrolases"/>
    <property type="match status" value="3"/>
</dbReference>
<comment type="function">
    <text evidence="12">The UvrABC repair system catalyzes the recognition and processing of DNA lesions. A damage recognition complex composed of 2 UvrA and 2 UvrB subunits scans DNA for abnormalities. Upon binding of the UvrA(2)B(2) complex to a putative damaged site, the DNA wraps around one UvrB monomer. DNA wrap is dependent on ATP binding by UvrB and probably causes local melting of the DNA helix, facilitating insertion of UvrB beta-hairpin between the DNA strands. Then UvrB probes one DNA strand for the presence of a lesion. If a lesion is found the UvrA subunits dissociate and the UvrB-DNA preincision complex is formed. This complex is subsequently bound by UvrC and the second UvrB is released. If no lesion is found, the DNA wraps around the other UvrB subunit that will check the other stand for damage.</text>
</comment>
<keyword evidence="3 12" id="KW-0963">Cytoplasm</keyword>
<proteinExistence type="inferred from homology"/>
<evidence type="ECO:0000256" key="4">
    <source>
        <dbReference type="ARBA" id="ARBA00022741"/>
    </source>
</evidence>
<dbReference type="InterPro" id="IPR036876">
    <property type="entry name" value="UVR_dom_sf"/>
</dbReference>
<dbReference type="HAMAP" id="MF_00204">
    <property type="entry name" value="UvrB"/>
    <property type="match status" value="1"/>
</dbReference>
<dbReference type="Pfam" id="PF17757">
    <property type="entry name" value="UvrB_inter"/>
    <property type="match status" value="1"/>
</dbReference>
<dbReference type="RefSeq" id="WP_053521511.1">
    <property type="nucleotide sequence ID" value="NZ_LHCF01000011.1"/>
</dbReference>
<keyword evidence="8 12" id="KW-0267">Excision nuclease</keyword>
<evidence type="ECO:0000256" key="2">
    <source>
        <dbReference type="ARBA" id="ARBA00008533"/>
    </source>
</evidence>
<dbReference type="GO" id="GO:0005524">
    <property type="term" value="F:ATP binding"/>
    <property type="evidence" value="ECO:0007669"/>
    <property type="project" value="UniProtKB-UniRule"/>
</dbReference>
<comment type="similarity">
    <text evidence="2 12 13">Belongs to the UvrB family.</text>
</comment>
<dbReference type="AlphaFoldDB" id="A0A0M1N095"/>
<dbReference type="CDD" id="cd17916">
    <property type="entry name" value="DEXHc_UvrB"/>
    <property type="match status" value="1"/>
</dbReference>
<dbReference type="GO" id="GO:0009380">
    <property type="term" value="C:excinuclease repair complex"/>
    <property type="evidence" value="ECO:0007669"/>
    <property type="project" value="InterPro"/>
</dbReference>
<dbReference type="Proteomes" id="UP000037386">
    <property type="component" value="Unassembled WGS sequence"/>
</dbReference>
<dbReference type="OrthoDB" id="9806651at2"/>
<dbReference type="PROSITE" id="PS50151">
    <property type="entry name" value="UVR"/>
    <property type="match status" value="1"/>
</dbReference>
<evidence type="ECO:0000256" key="10">
    <source>
        <dbReference type="ARBA" id="ARBA00026033"/>
    </source>
</evidence>
<evidence type="ECO:0000256" key="1">
    <source>
        <dbReference type="ARBA" id="ARBA00004496"/>
    </source>
</evidence>
<evidence type="ECO:0000256" key="6">
    <source>
        <dbReference type="ARBA" id="ARBA00022769"/>
    </source>
</evidence>
<evidence type="ECO:0000256" key="8">
    <source>
        <dbReference type="ARBA" id="ARBA00022881"/>
    </source>
</evidence>
<dbReference type="PROSITE" id="PS51192">
    <property type="entry name" value="HELICASE_ATP_BIND_1"/>
    <property type="match status" value="1"/>
</dbReference>
<evidence type="ECO:0000313" key="18">
    <source>
        <dbReference type="EMBL" id="KOR75359.1"/>
    </source>
</evidence>
<dbReference type="PANTHER" id="PTHR24029:SF0">
    <property type="entry name" value="UVRABC SYSTEM PROTEIN B"/>
    <property type="match status" value="1"/>
</dbReference>
<dbReference type="GO" id="GO:0005737">
    <property type="term" value="C:cytoplasm"/>
    <property type="evidence" value="ECO:0007669"/>
    <property type="project" value="UniProtKB-SubCell"/>
</dbReference>
<dbReference type="InterPro" id="IPR041471">
    <property type="entry name" value="UvrB_inter"/>
</dbReference>
<evidence type="ECO:0000259" key="16">
    <source>
        <dbReference type="PROSITE" id="PS51192"/>
    </source>
</evidence>
<dbReference type="InterPro" id="IPR027417">
    <property type="entry name" value="P-loop_NTPase"/>
</dbReference>
<evidence type="ECO:0000256" key="12">
    <source>
        <dbReference type="HAMAP-Rule" id="MF_00204"/>
    </source>
</evidence>
<comment type="domain">
    <text evidence="12">The beta-hairpin motif is involved in DNA binding.</text>
</comment>
<evidence type="ECO:0000256" key="3">
    <source>
        <dbReference type="ARBA" id="ARBA00022490"/>
    </source>
</evidence>
<dbReference type="Pfam" id="PF12344">
    <property type="entry name" value="UvrB"/>
    <property type="match status" value="1"/>
</dbReference>
<evidence type="ECO:0000256" key="14">
    <source>
        <dbReference type="SAM" id="Coils"/>
    </source>
</evidence>
<sequence length="653" mass="75228">MAFKLKTLYKPSGDQPKAIEQLLSNLDKGHKEQIVIGATGTGKTFTISNIIHKLNKKTLIIVHNKTLAGQLFNELKTMFPDNKVEYFISYFDYYQPEAYVVRNDTYIEKDSLINDEIDKMRHSAINSLINHDDVIVVSSVSCIYGVGDIENYKKSILYLEKGMKYILKELVNQLVGLNYQRNYYSFKRGTFRLRGDTIDIVPSSDTAQGVRIIFWDDEIEEIKLFNTVDGVIVANLEDITIFPASLYAIDKEKLEESILRIQQELTEQIVFFKDKNQLVEAQKIEMKTKYDLEMLQELGYCNGIENYSRHLSLKAAGETPTTLIDYFGDDFLTIIDESHVTVSQIRGMYEGDFSRKNNLVQYGFRLPSTLDNRPLRFPEFEKKMDKIIYLSATPGDYELNKNLPIVEQIIRPTFVLDPIIEVRPTKNQIENLYFEIKKRAEKNERTLVSTITIKMSEDLTSYLKDLGIKVAYLHSEIKSLERLVILEDLMIGTYDCLIGVNLLREGLDLPLVSLVAILDADKQGFLRNKRSLIQTIGRAARNINGKAILYGDVITDAMQEAIEETQRRRTLQEEYNRVHNVKPTPIIKTIVKKNIMDKQKAQKEEASLLASSKNQKNRLDLKQLQKSMKKAAKQLNFEQAVIYRDLIKNIKKS</sequence>
<keyword evidence="5 12" id="KW-0227">DNA damage</keyword>
<dbReference type="CDD" id="cd18790">
    <property type="entry name" value="SF2_C_UvrB"/>
    <property type="match status" value="1"/>
</dbReference>
<dbReference type="PATRIC" id="fig|479893.3.peg.458"/>
<gene>
    <name evidence="12 18" type="primary">uvrB</name>
    <name evidence="18" type="ORF">CPX_001655</name>
</gene>
<keyword evidence="7 12" id="KW-0067">ATP-binding</keyword>
<dbReference type="GO" id="GO:0003677">
    <property type="term" value="F:DNA binding"/>
    <property type="evidence" value="ECO:0007669"/>
    <property type="project" value="UniProtKB-UniRule"/>
</dbReference>
<evidence type="ECO:0000256" key="5">
    <source>
        <dbReference type="ARBA" id="ARBA00022763"/>
    </source>
</evidence>
<feature type="short sequence motif" description="Beta-hairpin" evidence="12">
    <location>
        <begin position="90"/>
        <end position="113"/>
    </location>
</feature>
<dbReference type="NCBIfam" id="TIGR00631">
    <property type="entry name" value="uvrb"/>
    <property type="match status" value="1"/>
</dbReference>
<keyword evidence="4 12" id="KW-0547">Nucleotide-binding</keyword>
<dbReference type="Pfam" id="PF00271">
    <property type="entry name" value="Helicase_C"/>
    <property type="match status" value="1"/>
</dbReference>
<dbReference type="SUPFAM" id="SSF46600">
    <property type="entry name" value="C-terminal UvrC-binding domain of UvrB"/>
    <property type="match status" value="1"/>
</dbReference>
<comment type="subunit">
    <text evidence="10 12 13">Forms a heterotetramer with UvrA during the search for lesions. Interacts with UvrC in an incision complex.</text>
</comment>
<keyword evidence="12 13" id="KW-0742">SOS response</keyword>
<keyword evidence="9 12" id="KW-0234">DNA repair</keyword>
<evidence type="ECO:0000256" key="9">
    <source>
        <dbReference type="ARBA" id="ARBA00023204"/>
    </source>
</evidence>
<dbReference type="InterPro" id="IPR014001">
    <property type="entry name" value="Helicase_ATP-bd"/>
</dbReference>
<organism evidence="18 19">
    <name type="scientific">Candidatus Phytoplasma pruni</name>
    <dbReference type="NCBI Taxonomy" id="479893"/>
    <lineage>
        <taxon>Bacteria</taxon>
        <taxon>Bacillati</taxon>
        <taxon>Mycoplasmatota</taxon>
        <taxon>Mollicutes</taxon>
        <taxon>Acholeplasmatales</taxon>
        <taxon>Acholeplasmataceae</taxon>
        <taxon>Candidatus Phytoplasma</taxon>
        <taxon>16SrIII (X-disease group)</taxon>
    </lineage>
</organism>
<feature type="binding site" evidence="12">
    <location>
        <begin position="37"/>
        <end position="44"/>
    </location>
    <ligand>
        <name>ATP</name>
        <dbReference type="ChEBI" id="CHEBI:30616"/>
    </ligand>
</feature>
<dbReference type="Gene3D" id="4.10.860.10">
    <property type="entry name" value="UVR domain"/>
    <property type="match status" value="1"/>
</dbReference>
<dbReference type="InterPro" id="IPR001943">
    <property type="entry name" value="UVR_dom"/>
</dbReference>
<dbReference type="InterPro" id="IPR001650">
    <property type="entry name" value="Helicase_C-like"/>
</dbReference>
<dbReference type="GO" id="GO:0009432">
    <property type="term" value="P:SOS response"/>
    <property type="evidence" value="ECO:0007669"/>
    <property type="project" value="UniProtKB-UniRule"/>
</dbReference>
<evidence type="ECO:0000259" key="15">
    <source>
        <dbReference type="PROSITE" id="PS50151"/>
    </source>
</evidence>
<evidence type="ECO:0000256" key="7">
    <source>
        <dbReference type="ARBA" id="ARBA00022840"/>
    </source>
</evidence>
<dbReference type="SMART" id="SM00490">
    <property type="entry name" value="HELICc"/>
    <property type="match status" value="1"/>
</dbReference>
<dbReference type="GO" id="GO:0006289">
    <property type="term" value="P:nucleotide-excision repair"/>
    <property type="evidence" value="ECO:0007669"/>
    <property type="project" value="UniProtKB-UniRule"/>
</dbReference>
<evidence type="ECO:0000313" key="19">
    <source>
        <dbReference type="Proteomes" id="UP000037386"/>
    </source>
</evidence>
<feature type="domain" description="Helicase C-terminal" evidence="17">
    <location>
        <begin position="428"/>
        <end position="590"/>
    </location>
</feature>
<dbReference type="EMBL" id="LHCF01000011">
    <property type="protein sequence ID" value="KOR75359.1"/>
    <property type="molecule type" value="Genomic_DNA"/>
</dbReference>
<dbReference type="InterPro" id="IPR004807">
    <property type="entry name" value="UvrB"/>
</dbReference>
<dbReference type="InterPro" id="IPR024759">
    <property type="entry name" value="UvrB_YAD/RRR_dom"/>
</dbReference>
<dbReference type="STRING" id="479893.CPX_001655"/>
<name>A0A0M1N095_9MOLU</name>
<dbReference type="PANTHER" id="PTHR24029">
    <property type="entry name" value="UVRABC SYSTEM PROTEIN B"/>
    <property type="match status" value="1"/>
</dbReference>
<dbReference type="SMART" id="SM00487">
    <property type="entry name" value="DEXDc"/>
    <property type="match status" value="1"/>
</dbReference>
<keyword evidence="6 12" id="KW-0228">DNA excision</keyword>
<dbReference type="PROSITE" id="PS51194">
    <property type="entry name" value="HELICASE_CTER"/>
    <property type="match status" value="1"/>
</dbReference>
<feature type="coiled-coil region" evidence="14">
    <location>
        <begin position="614"/>
        <end position="641"/>
    </location>
</feature>
<dbReference type="GO" id="GO:0009381">
    <property type="term" value="F:excinuclease ABC activity"/>
    <property type="evidence" value="ECO:0007669"/>
    <property type="project" value="UniProtKB-UniRule"/>
</dbReference>
<evidence type="ECO:0000256" key="11">
    <source>
        <dbReference type="ARBA" id="ARBA00029504"/>
    </source>
</evidence>
<accession>A0A0M1N095</accession>
<dbReference type="NCBIfam" id="NF003673">
    <property type="entry name" value="PRK05298.1"/>
    <property type="match status" value="1"/>
</dbReference>
<keyword evidence="14" id="KW-0175">Coiled coil</keyword>
<feature type="domain" description="Helicase ATP-binding" evidence="16">
    <location>
        <begin position="24"/>
        <end position="159"/>
    </location>
</feature>
<dbReference type="SUPFAM" id="SSF52540">
    <property type="entry name" value="P-loop containing nucleoside triphosphate hydrolases"/>
    <property type="match status" value="2"/>
</dbReference>
<dbReference type="Pfam" id="PF04851">
    <property type="entry name" value="ResIII"/>
    <property type="match status" value="1"/>
</dbReference>
<dbReference type="InterPro" id="IPR006935">
    <property type="entry name" value="Helicase/UvrB_N"/>
</dbReference>
<evidence type="ECO:0000259" key="17">
    <source>
        <dbReference type="PROSITE" id="PS51194"/>
    </source>
</evidence>
<dbReference type="GO" id="GO:0016887">
    <property type="term" value="F:ATP hydrolysis activity"/>
    <property type="evidence" value="ECO:0007669"/>
    <property type="project" value="InterPro"/>
</dbReference>
<evidence type="ECO:0000256" key="13">
    <source>
        <dbReference type="RuleBase" id="RU003587"/>
    </source>
</evidence>